<dbReference type="EMBL" id="JADZLT010000050">
    <property type="protein sequence ID" value="MBH0238324.1"/>
    <property type="molecule type" value="Genomic_DNA"/>
</dbReference>
<evidence type="ECO:0000313" key="1">
    <source>
        <dbReference type="EMBL" id="MBH0238324.1"/>
    </source>
</evidence>
<sequence>MFDLFNPFSRLAASSAALAVEANSVIGLRLFAMATGAGSDRENRRMVSEKTAAFVEAQMEVATSLMLGQGHLAPARVVKLYRRKVRANRRRLNPG</sequence>
<dbReference type="AlphaFoldDB" id="A0A931I2M0"/>
<comment type="caution">
    <text evidence="1">The sequence shown here is derived from an EMBL/GenBank/DDBJ whole genome shotgun (WGS) entry which is preliminary data.</text>
</comment>
<protein>
    <submittedName>
        <fullName evidence="1">Uncharacterized protein</fullName>
    </submittedName>
</protein>
<organism evidence="1 2">
    <name type="scientific">Methylobrevis albus</name>
    <dbReference type="NCBI Taxonomy" id="2793297"/>
    <lineage>
        <taxon>Bacteria</taxon>
        <taxon>Pseudomonadati</taxon>
        <taxon>Pseudomonadota</taxon>
        <taxon>Alphaproteobacteria</taxon>
        <taxon>Hyphomicrobiales</taxon>
        <taxon>Pleomorphomonadaceae</taxon>
        <taxon>Methylobrevis</taxon>
    </lineage>
</organism>
<proteinExistence type="predicted"/>
<dbReference type="Proteomes" id="UP000631694">
    <property type="component" value="Unassembled WGS sequence"/>
</dbReference>
<gene>
    <name evidence="1" type="ORF">I5731_10855</name>
</gene>
<name>A0A931I2M0_9HYPH</name>
<evidence type="ECO:0000313" key="2">
    <source>
        <dbReference type="Proteomes" id="UP000631694"/>
    </source>
</evidence>
<accession>A0A931I2M0</accession>
<dbReference type="RefSeq" id="WP_197311406.1">
    <property type="nucleotide sequence ID" value="NZ_JADZLT010000050.1"/>
</dbReference>
<reference evidence="1" key="1">
    <citation type="submission" date="2020-12" db="EMBL/GenBank/DDBJ databases">
        <title>Methylobrevis albus sp. nov., isolated from fresh water lack sediment.</title>
        <authorList>
            <person name="Zou Q."/>
        </authorList>
    </citation>
    <scope>NUCLEOTIDE SEQUENCE</scope>
    <source>
        <strain evidence="1">L22</strain>
    </source>
</reference>
<keyword evidence="2" id="KW-1185">Reference proteome</keyword>